<evidence type="ECO:0000313" key="8">
    <source>
        <dbReference type="EMBL" id="OJZ86490.1"/>
    </source>
</evidence>
<name>A0A1M3TI99_ASPLC</name>
<dbReference type="Pfam" id="PF00083">
    <property type="entry name" value="Sugar_tr"/>
    <property type="match status" value="1"/>
</dbReference>
<reference evidence="9" key="1">
    <citation type="journal article" date="2017" name="Genome Biol.">
        <title>Comparative genomics reveals high biological diversity and specific adaptations in the industrially and medically important fungal genus Aspergillus.</title>
        <authorList>
            <person name="de Vries R.P."/>
            <person name="Riley R."/>
            <person name="Wiebenga A."/>
            <person name="Aguilar-Osorio G."/>
            <person name="Amillis S."/>
            <person name="Uchima C.A."/>
            <person name="Anderluh G."/>
            <person name="Asadollahi M."/>
            <person name="Askin M."/>
            <person name="Barry K."/>
            <person name="Battaglia E."/>
            <person name="Bayram O."/>
            <person name="Benocci T."/>
            <person name="Braus-Stromeyer S.A."/>
            <person name="Caldana C."/>
            <person name="Canovas D."/>
            <person name="Cerqueira G.C."/>
            <person name="Chen F."/>
            <person name="Chen W."/>
            <person name="Choi C."/>
            <person name="Clum A."/>
            <person name="Dos Santos R.A."/>
            <person name="Damasio A.R."/>
            <person name="Diallinas G."/>
            <person name="Emri T."/>
            <person name="Fekete E."/>
            <person name="Flipphi M."/>
            <person name="Freyberg S."/>
            <person name="Gallo A."/>
            <person name="Gournas C."/>
            <person name="Habgood R."/>
            <person name="Hainaut M."/>
            <person name="Harispe M.L."/>
            <person name="Henrissat B."/>
            <person name="Hilden K.S."/>
            <person name="Hope R."/>
            <person name="Hossain A."/>
            <person name="Karabika E."/>
            <person name="Karaffa L."/>
            <person name="Karanyi Z."/>
            <person name="Krasevec N."/>
            <person name="Kuo A."/>
            <person name="Kusch H."/>
            <person name="LaButti K."/>
            <person name="Lagendijk E.L."/>
            <person name="Lapidus A."/>
            <person name="Levasseur A."/>
            <person name="Lindquist E."/>
            <person name="Lipzen A."/>
            <person name="Logrieco A.F."/>
            <person name="MacCabe A."/>
            <person name="Maekelae M.R."/>
            <person name="Malavazi I."/>
            <person name="Melin P."/>
            <person name="Meyer V."/>
            <person name="Mielnichuk N."/>
            <person name="Miskei M."/>
            <person name="Molnar A.P."/>
            <person name="Mule G."/>
            <person name="Ngan C.Y."/>
            <person name="Orejas M."/>
            <person name="Orosz E."/>
            <person name="Ouedraogo J.P."/>
            <person name="Overkamp K.M."/>
            <person name="Park H.-S."/>
            <person name="Perrone G."/>
            <person name="Piumi F."/>
            <person name="Punt P.J."/>
            <person name="Ram A.F."/>
            <person name="Ramon A."/>
            <person name="Rauscher S."/>
            <person name="Record E."/>
            <person name="Riano-Pachon D.M."/>
            <person name="Robert V."/>
            <person name="Roehrig J."/>
            <person name="Ruller R."/>
            <person name="Salamov A."/>
            <person name="Salih N.S."/>
            <person name="Samson R.A."/>
            <person name="Sandor E."/>
            <person name="Sanguinetti M."/>
            <person name="Schuetze T."/>
            <person name="Sepcic K."/>
            <person name="Shelest E."/>
            <person name="Sherlock G."/>
            <person name="Sophianopoulou V."/>
            <person name="Squina F.M."/>
            <person name="Sun H."/>
            <person name="Susca A."/>
            <person name="Todd R.B."/>
            <person name="Tsang A."/>
            <person name="Unkles S.E."/>
            <person name="van de Wiele N."/>
            <person name="van Rossen-Uffink D."/>
            <person name="Oliveira J.V."/>
            <person name="Vesth T.C."/>
            <person name="Visser J."/>
            <person name="Yu J.-H."/>
            <person name="Zhou M."/>
            <person name="Andersen M.R."/>
            <person name="Archer D.B."/>
            <person name="Baker S.E."/>
            <person name="Benoit I."/>
            <person name="Brakhage A.A."/>
            <person name="Braus G.H."/>
            <person name="Fischer R."/>
            <person name="Frisvad J.C."/>
            <person name="Goldman G.H."/>
            <person name="Houbraken J."/>
            <person name="Oakley B."/>
            <person name="Pocsi I."/>
            <person name="Scazzocchio C."/>
            <person name="Seiboth B."/>
            <person name="vanKuyk P.A."/>
            <person name="Wortman J."/>
            <person name="Dyer P.S."/>
            <person name="Grigoriev I.V."/>
        </authorList>
    </citation>
    <scope>NUCLEOTIDE SEQUENCE [LARGE SCALE GENOMIC DNA]</scope>
    <source>
        <strain evidence="9">CBS 106.47</strain>
    </source>
</reference>
<evidence type="ECO:0000256" key="3">
    <source>
        <dbReference type="ARBA" id="ARBA00022692"/>
    </source>
</evidence>
<evidence type="ECO:0000313" key="9">
    <source>
        <dbReference type="Proteomes" id="UP000184063"/>
    </source>
</evidence>
<evidence type="ECO:0000256" key="4">
    <source>
        <dbReference type="ARBA" id="ARBA00022989"/>
    </source>
</evidence>
<evidence type="ECO:0000256" key="6">
    <source>
        <dbReference type="SAM" id="Phobius"/>
    </source>
</evidence>
<dbReference type="InterPro" id="IPR036259">
    <property type="entry name" value="MFS_trans_sf"/>
</dbReference>
<keyword evidence="3 6" id="KW-0812">Transmembrane</keyword>
<feature type="transmembrane region" description="Helical" evidence="6">
    <location>
        <begin position="64"/>
        <end position="84"/>
    </location>
</feature>
<dbReference type="EMBL" id="KV878241">
    <property type="protein sequence ID" value="OJZ86490.1"/>
    <property type="molecule type" value="Genomic_DNA"/>
</dbReference>
<organism evidence="8 9">
    <name type="scientific">Aspergillus luchuensis (strain CBS 106.47)</name>
    <dbReference type="NCBI Taxonomy" id="1137211"/>
    <lineage>
        <taxon>Eukaryota</taxon>
        <taxon>Fungi</taxon>
        <taxon>Dikarya</taxon>
        <taxon>Ascomycota</taxon>
        <taxon>Pezizomycotina</taxon>
        <taxon>Eurotiomycetes</taxon>
        <taxon>Eurotiomycetidae</taxon>
        <taxon>Eurotiales</taxon>
        <taxon>Aspergillaceae</taxon>
        <taxon>Aspergillus</taxon>
        <taxon>Aspergillus subgen. Circumdati</taxon>
    </lineage>
</organism>
<sequence>VYGLVKMCTTMVFMIWIVDRFGRRGPLLVGAIGATVAMFYLAIYSPLSQSFDQILPSDSGSRTAVAIIYIYVCGFSWNGIPWIFASEVLPIRVRTIGMMCAVCMQWLAQFIIVYLLPYMIASIKYGTFCFFGACTIVALVFAYLFVPEPKGVPLEDVGILFGADVSVFATKARKKNYSEFRQA</sequence>
<feature type="domain" description="Major facilitator superfamily (MFS) profile" evidence="7">
    <location>
        <begin position="1"/>
        <end position="150"/>
    </location>
</feature>
<feature type="transmembrane region" description="Helical" evidence="6">
    <location>
        <begin position="128"/>
        <end position="146"/>
    </location>
</feature>
<dbReference type="InterPro" id="IPR005829">
    <property type="entry name" value="Sugar_transporter_CS"/>
</dbReference>
<evidence type="ECO:0000259" key="7">
    <source>
        <dbReference type="PROSITE" id="PS50850"/>
    </source>
</evidence>
<dbReference type="InterPro" id="IPR020846">
    <property type="entry name" value="MFS_dom"/>
</dbReference>
<dbReference type="InterPro" id="IPR050360">
    <property type="entry name" value="MFS_Sugar_Transporters"/>
</dbReference>
<dbReference type="GO" id="GO:0016020">
    <property type="term" value="C:membrane"/>
    <property type="evidence" value="ECO:0007669"/>
    <property type="project" value="UniProtKB-SubCell"/>
</dbReference>
<dbReference type="PANTHER" id="PTHR48022">
    <property type="entry name" value="PLASTIDIC GLUCOSE TRANSPORTER 4"/>
    <property type="match status" value="1"/>
</dbReference>
<dbReference type="AlphaFoldDB" id="A0A1M3TI99"/>
<dbReference type="Proteomes" id="UP000184063">
    <property type="component" value="Unassembled WGS sequence"/>
</dbReference>
<dbReference type="OrthoDB" id="508119at2759"/>
<evidence type="ECO:0000256" key="1">
    <source>
        <dbReference type="ARBA" id="ARBA00004141"/>
    </source>
</evidence>
<dbReference type="PANTHER" id="PTHR48022:SF2">
    <property type="entry name" value="PLASTIDIC GLUCOSE TRANSPORTER 4"/>
    <property type="match status" value="1"/>
</dbReference>
<comment type="similarity">
    <text evidence="2">Belongs to the major facilitator superfamily. Sugar transporter (TC 2.A.1.1) family.</text>
</comment>
<comment type="subcellular location">
    <subcellularLocation>
        <location evidence="1">Membrane</location>
        <topology evidence="1">Multi-pass membrane protein</topology>
    </subcellularLocation>
</comment>
<keyword evidence="5 6" id="KW-0472">Membrane</keyword>
<dbReference type="SUPFAM" id="SSF103473">
    <property type="entry name" value="MFS general substrate transporter"/>
    <property type="match status" value="1"/>
</dbReference>
<accession>A0A1M3TI99</accession>
<keyword evidence="4 6" id="KW-1133">Transmembrane helix</keyword>
<dbReference type="Gene3D" id="1.20.1250.20">
    <property type="entry name" value="MFS general substrate transporter like domains"/>
    <property type="match status" value="1"/>
</dbReference>
<feature type="non-terminal residue" evidence="8">
    <location>
        <position position="1"/>
    </location>
</feature>
<dbReference type="InterPro" id="IPR005828">
    <property type="entry name" value="MFS_sugar_transport-like"/>
</dbReference>
<feature type="transmembrane region" description="Helical" evidence="6">
    <location>
        <begin position="96"/>
        <end position="116"/>
    </location>
</feature>
<dbReference type="GO" id="GO:0005351">
    <property type="term" value="F:carbohydrate:proton symporter activity"/>
    <property type="evidence" value="ECO:0007669"/>
    <property type="project" value="TreeGrafter"/>
</dbReference>
<evidence type="ECO:0000256" key="2">
    <source>
        <dbReference type="ARBA" id="ARBA00010992"/>
    </source>
</evidence>
<proteinExistence type="inferred from homology"/>
<dbReference type="PROSITE" id="PS50850">
    <property type="entry name" value="MFS"/>
    <property type="match status" value="1"/>
</dbReference>
<dbReference type="VEuPathDB" id="FungiDB:ASPFODRAFT_134286"/>
<dbReference type="PROSITE" id="PS00216">
    <property type="entry name" value="SUGAR_TRANSPORT_1"/>
    <property type="match status" value="1"/>
</dbReference>
<evidence type="ECO:0000256" key="5">
    <source>
        <dbReference type="ARBA" id="ARBA00023136"/>
    </source>
</evidence>
<gene>
    <name evidence="8" type="ORF">ASPFODRAFT_134286</name>
</gene>
<protein>
    <recommendedName>
        <fullName evidence="7">Major facilitator superfamily (MFS) profile domain-containing protein</fullName>
    </recommendedName>
</protein>
<feature type="transmembrane region" description="Helical" evidence="6">
    <location>
        <begin position="25"/>
        <end position="43"/>
    </location>
</feature>